<evidence type="ECO:0000256" key="8">
    <source>
        <dbReference type="ARBA" id="ARBA00023180"/>
    </source>
</evidence>
<keyword evidence="8" id="KW-0325">Glycoprotein</keyword>
<dbReference type="SUPFAM" id="SSF57196">
    <property type="entry name" value="EGF/Laminin"/>
    <property type="match status" value="2"/>
</dbReference>
<dbReference type="GO" id="GO:0005576">
    <property type="term" value="C:extracellular region"/>
    <property type="evidence" value="ECO:0007669"/>
    <property type="project" value="UniProtKB-SubCell"/>
</dbReference>
<accession>A0A8C0UD78</accession>
<reference evidence="12" key="2">
    <citation type="submission" date="2025-09" db="UniProtKB">
        <authorList>
            <consortium name="Ensembl"/>
        </authorList>
    </citation>
    <scope>IDENTIFICATION</scope>
</reference>
<keyword evidence="4" id="KW-0732">Signal</keyword>
<dbReference type="Ensembl" id="ENSCCET00000009367.1">
    <property type="protein sequence ID" value="ENSCCEP00000005690.1"/>
    <property type="gene ID" value="ENSCCEG00000006226.1"/>
</dbReference>
<evidence type="ECO:0000313" key="12">
    <source>
        <dbReference type="Ensembl" id="ENSCCEP00000005690.1"/>
    </source>
</evidence>
<dbReference type="InterPro" id="IPR051145">
    <property type="entry name" value="GAS-SHBG-PROS"/>
</dbReference>
<keyword evidence="7" id="KW-1015">Disulfide bond</keyword>
<dbReference type="PROSITE" id="PS01186">
    <property type="entry name" value="EGF_2"/>
    <property type="match status" value="3"/>
</dbReference>
<keyword evidence="3 9" id="KW-0245">EGF-like domain</keyword>
<dbReference type="SMART" id="SM00179">
    <property type="entry name" value="EGF_CA"/>
    <property type="match status" value="5"/>
</dbReference>
<dbReference type="InterPro" id="IPR001881">
    <property type="entry name" value="EGF-like_Ca-bd_dom"/>
</dbReference>
<reference evidence="12" key="1">
    <citation type="submission" date="2025-08" db="UniProtKB">
        <authorList>
            <consortium name="Ensembl"/>
        </authorList>
    </citation>
    <scope>IDENTIFICATION</scope>
</reference>
<feature type="domain" description="EGF-like" evidence="11">
    <location>
        <begin position="133"/>
        <end position="174"/>
    </location>
</feature>
<dbReference type="InterPro" id="IPR000152">
    <property type="entry name" value="EGF-type_Asp/Asn_hydroxyl_site"/>
</dbReference>
<feature type="domain" description="EGF-like" evidence="11">
    <location>
        <begin position="209"/>
        <end position="246"/>
    </location>
</feature>
<feature type="region of interest" description="Disordered" evidence="10">
    <location>
        <begin position="429"/>
        <end position="464"/>
    </location>
</feature>
<dbReference type="PROSITE" id="PS01187">
    <property type="entry name" value="EGF_CA"/>
    <property type="match status" value="2"/>
</dbReference>
<dbReference type="PROSITE" id="PS00010">
    <property type="entry name" value="ASX_HYDROXYL"/>
    <property type="match status" value="3"/>
</dbReference>
<keyword evidence="5" id="KW-0677">Repeat</keyword>
<evidence type="ECO:0000256" key="7">
    <source>
        <dbReference type="ARBA" id="ARBA00023157"/>
    </source>
</evidence>
<dbReference type="PANTHER" id="PTHR24040:SF7">
    <property type="entry name" value="FIBRILLIN 3"/>
    <property type="match status" value="1"/>
</dbReference>
<dbReference type="FunFam" id="2.10.25.10:FF:000058">
    <property type="entry name" value="Fibrillin 2"/>
    <property type="match status" value="1"/>
</dbReference>
<proteinExistence type="predicted"/>
<dbReference type="InterPro" id="IPR000742">
    <property type="entry name" value="EGF"/>
</dbReference>
<evidence type="ECO:0000256" key="1">
    <source>
        <dbReference type="ARBA" id="ARBA00004613"/>
    </source>
</evidence>
<dbReference type="GO" id="GO:0005509">
    <property type="term" value="F:calcium ion binding"/>
    <property type="evidence" value="ECO:0007669"/>
    <property type="project" value="InterPro"/>
</dbReference>
<dbReference type="InterPro" id="IPR018097">
    <property type="entry name" value="EGF_Ca-bd_CS"/>
</dbReference>
<evidence type="ECO:0000256" key="5">
    <source>
        <dbReference type="ARBA" id="ARBA00022737"/>
    </source>
</evidence>
<dbReference type="CDD" id="cd00054">
    <property type="entry name" value="EGF_CA"/>
    <property type="match status" value="3"/>
</dbReference>
<comment type="subcellular location">
    <subcellularLocation>
        <location evidence="1">Secreted</location>
    </subcellularLocation>
</comment>
<evidence type="ECO:0000256" key="6">
    <source>
        <dbReference type="ARBA" id="ARBA00022837"/>
    </source>
</evidence>
<dbReference type="FunFam" id="2.10.25.10:FF:000086">
    <property type="entry name" value="Fibrillin 2"/>
    <property type="match status" value="1"/>
</dbReference>
<evidence type="ECO:0000256" key="3">
    <source>
        <dbReference type="ARBA" id="ARBA00022536"/>
    </source>
</evidence>
<dbReference type="AlphaFoldDB" id="A0A8C0UD78"/>
<dbReference type="FunFam" id="2.10.25.10:FF:000008">
    <property type="entry name" value="Signal peptide, CUB domain, EGF-like 2"/>
    <property type="match status" value="1"/>
</dbReference>
<feature type="domain" description="EGF-like" evidence="11">
    <location>
        <begin position="298"/>
        <end position="334"/>
    </location>
</feature>
<dbReference type="PROSITE" id="PS50026">
    <property type="entry name" value="EGF_3"/>
    <property type="match status" value="4"/>
</dbReference>
<keyword evidence="2" id="KW-0964">Secreted</keyword>
<evidence type="ECO:0000259" key="11">
    <source>
        <dbReference type="PROSITE" id="PS50026"/>
    </source>
</evidence>
<feature type="domain" description="EGF-like" evidence="11">
    <location>
        <begin position="251"/>
        <end position="297"/>
    </location>
</feature>
<protein>
    <recommendedName>
        <fullName evidence="11">EGF-like domain-containing protein</fullName>
    </recommendedName>
</protein>
<dbReference type="PANTHER" id="PTHR24040">
    <property type="entry name" value="LAMININ G-LIKE DOMAIN-CONTAINING PROTEIN"/>
    <property type="match status" value="1"/>
</dbReference>
<evidence type="ECO:0000256" key="4">
    <source>
        <dbReference type="ARBA" id="ARBA00022729"/>
    </source>
</evidence>
<dbReference type="InterPro" id="IPR009030">
    <property type="entry name" value="Growth_fac_rcpt_cys_sf"/>
</dbReference>
<dbReference type="SUPFAM" id="SSF57184">
    <property type="entry name" value="Growth factor receptor domain"/>
    <property type="match status" value="1"/>
</dbReference>
<dbReference type="Gene3D" id="2.10.25.10">
    <property type="entry name" value="Laminin"/>
    <property type="match status" value="5"/>
</dbReference>
<organism evidence="12 13">
    <name type="scientific">Cyanistes caeruleus</name>
    <name type="common">Eurasian blue tit</name>
    <name type="synonym">Parus caeruleus</name>
    <dbReference type="NCBI Taxonomy" id="156563"/>
    <lineage>
        <taxon>Eukaryota</taxon>
        <taxon>Metazoa</taxon>
        <taxon>Chordata</taxon>
        <taxon>Craniata</taxon>
        <taxon>Vertebrata</taxon>
        <taxon>Euteleostomi</taxon>
        <taxon>Archelosauria</taxon>
        <taxon>Archosauria</taxon>
        <taxon>Dinosauria</taxon>
        <taxon>Saurischia</taxon>
        <taxon>Theropoda</taxon>
        <taxon>Coelurosauria</taxon>
        <taxon>Aves</taxon>
        <taxon>Neognathae</taxon>
        <taxon>Neoaves</taxon>
        <taxon>Telluraves</taxon>
        <taxon>Australaves</taxon>
        <taxon>Passeriformes</taxon>
        <taxon>Paridae</taxon>
        <taxon>Cyanistes</taxon>
    </lineage>
</organism>
<name>A0A8C0UD78_CYACU</name>
<dbReference type="FunFam" id="2.10.25.10:FF:000038">
    <property type="entry name" value="Fibrillin 2"/>
    <property type="match status" value="1"/>
</dbReference>
<keyword evidence="13" id="KW-1185">Reference proteome</keyword>
<dbReference type="FunFam" id="2.10.25.10:FF:000159">
    <property type="entry name" value="Fibrillin 2"/>
    <property type="match status" value="1"/>
</dbReference>
<dbReference type="Pfam" id="PF14670">
    <property type="entry name" value="FXa_inhibition"/>
    <property type="match status" value="1"/>
</dbReference>
<evidence type="ECO:0000313" key="13">
    <source>
        <dbReference type="Proteomes" id="UP000694410"/>
    </source>
</evidence>
<dbReference type="InterPro" id="IPR049883">
    <property type="entry name" value="NOTCH1_EGF-like"/>
</dbReference>
<dbReference type="Pfam" id="PF07645">
    <property type="entry name" value="EGF_CA"/>
    <property type="match status" value="4"/>
</dbReference>
<keyword evidence="6" id="KW-0106">Calcium</keyword>
<evidence type="ECO:0000256" key="10">
    <source>
        <dbReference type="SAM" id="MobiDB-lite"/>
    </source>
</evidence>
<sequence>MRSSLVAGGDLCPPTQTAAWALVCAGPGAGLAPRGSLPAQAAVCLSPDIDECTITNGGCDTHCSNSEGSYECSCSEGYALMPDKRSCAGQWPPGLLQGFPGWVILPPPASHGWGFPPSPWCSCVHLHLLLCADIDECEDNPDICDGGQCTNIPGEYRCLCFDGFMASLDMKTCIGEALAVPWPCPSSVPCPQSHSGVLGVSHGWFCAADVNECDLNPNICLHGECENTKGSFICHCQLGYFVKKGTTGCTDIDECSSGETLCQRHAECVNIPGSFRCDYQCSCPRGYVLQEDGKICKDLDECSTKQHNCQFLCVNVIGGFNCKCPPGFTQHHSSCIGECRIPALRRPTEQPRLRRTFQTLALEPCPAPATLALSALPLCCSGMDCQVGRDGARVRMHAQVGRDAFPGGQGCMPRWAGMHSQVGRDAFPGGQGCMPRWPQSPAGVLQTTTSAQLSPPCAEPRGSA</sequence>
<evidence type="ECO:0000256" key="9">
    <source>
        <dbReference type="PROSITE-ProRule" id="PRU00076"/>
    </source>
</evidence>
<evidence type="ECO:0000256" key="2">
    <source>
        <dbReference type="ARBA" id="ARBA00022525"/>
    </source>
</evidence>
<comment type="caution">
    <text evidence="9">Lacks conserved residue(s) required for the propagation of feature annotation.</text>
</comment>
<dbReference type="Proteomes" id="UP000694410">
    <property type="component" value="Unplaced"/>
</dbReference>
<dbReference type="SMART" id="SM00181">
    <property type="entry name" value="EGF"/>
    <property type="match status" value="5"/>
</dbReference>